<dbReference type="EMBL" id="BONC01000013">
    <property type="protein sequence ID" value="GIF56232.1"/>
    <property type="molecule type" value="Genomic_DNA"/>
</dbReference>
<reference evidence="1 2" key="1">
    <citation type="submission" date="2021-01" db="EMBL/GenBank/DDBJ databases">
        <title>Whole genome shotgun sequence of Asanoa iriomotensis NBRC 100142.</title>
        <authorList>
            <person name="Komaki H."/>
            <person name="Tamura T."/>
        </authorList>
    </citation>
    <scope>NUCLEOTIDE SEQUENCE [LARGE SCALE GENOMIC DNA]</scope>
    <source>
        <strain evidence="1 2">NBRC 100142</strain>
    </source>
</reference>
<proteinExistence type="predicted"/>
<protein>
    <submittedName>
        <fullName evidence="1">Uncharacterized protein</fullName>
    </submittedName>
</protein>
<gene>
    <name evidence="1" type="ORF">Air01nite_23270</name>
</gene>
<name>A0ABQ4C0D4_9ACTN</name>
<accession>A0ABQ4C0D4</accession>
<organism evidence="1 2">
    <name type="scientific">Asanoa iriomotensis</name>
    <dbReference type="NCBI Taxonomy" id="234613"/>
    <lineage>
        <taxon>Bacteria</taxon>
        <taxon>Bacillati</taxon>
        <taxon>Actinomycetota</taxon>
        <taxon>Actinomycetes</taxon>
        <taxon>Micromonosporales</taxon>
        <taxon>Micromonosporaceae</taxon>
        <taxon>Asanoa</taxon>
    </lineage>
</organism>
<comment type="caution">
    <text evidence="1">The sequence shown here is derived from an EMBL/GenBank/DDBJ whole genome shotgun (WGS) entry which is preliminary data.</text>
</comment>
<sequence>MIMAMRRWFVDWLHWIMRLRGARLDKPGCSGSAGIRTPTPKLMSLAGGSQERLADRVALVEMWVIGCCAEDNELPTSADRRGSCFRRRSQEAAVPARAKAAGSPKRKVRCP</sequence>
<dbReference type="Proteomes" id="UP000624325">
    <property type="component" value="Unassembled WGS sequence"/>
</dbReference>
<keyword evidence="2" id="KW-1185">Reference proteome</keyword>
<evidence type="ECO:0000313" key="2">
    <source>
        <dbReference type="Proteomes" id="UP000624325"/>
    </source>
</evidence>
<evidence type="ECO:0000313" key="1">
    <source>
        <dbReference type="EMBL" id="GIF56232.1"/>
    </source>
</evidence>